<dbReference type="SUPFAM" id="SSF53822">
    <property type="entry name" value="Periplasmic binding protein-like I"/>
    <property type="match status" value="1"/>
</dbReference>
<dbReference type="SMART" id="SM00354">
    <property type="entry name" value="HTH_LACI"/>
    <property type="match status" value="1"/>
</dbReference>
<dbReference type="PANTHER" id="PTHR30146:SF153">
    <property type="entry name" value="LACTOSE OPERON REPRESSOR"/>
    <property type="match status" value="1"/>
</dbReference>
<dbReference type="Pfam" id="PF00356">
    <property type="entry name" value="LacI"/>
    <property type="match status" value="1"/>
</dbReference>
<dbReference type="Gene3D" id="1.10.260.40">
    <property type="entry name" value="lambda repressor-like DNA-binding domains"/>
    <property type="match status" value="1"/>
</dbReference>
<evidence type="ECO:0000256" key="4">
    <source>
        <dbReference type="SAM" id="MobiDB-lite"/>
    </source>
</evidence>
<dbReference type="Pfam" id="PF13377">
    <property type="entry name" value="Peripla_BP_3"/>
    <property type="match status" value="1"/>
</dbReference>
<evidence type="ECO:0000256" key="2">
    <source>
        <dbReference type="ARBA" id="ARBA00023125"/>
    </source>
</evidence>
<reference evidence="6 7" key="1">
    <citation type="submission" date="2020-07" db="EMBL/GenBank/DDBJ databases">
        <authorList>
            <person name="Partida-Martinez L."/>
            <person name="Huntemann M."/>
            <person name="Clum A."/>
            <person name="Wang J."/>
            <person name="Palaniappan K."/>
            <person name="Ritter S."/>
            <person name="Chen I.-M."/>
            <person name="Stamatis D."/>
            <person name="Reddy T."/>
            <person name="O'Malley R."/>
            <person name="Daum C."/>
            <person name="Shapiro N."/>
            <person name="Ivanova N."/>
            <person name="Kyrpides N."/>
            <person name="Woyke T."/>
        </authorList>
    </citation>
    <scope>NUCLEOTIDE SEQUENCE [LARGE SCALE GENOMIC DNA]</scope>
    <source>
        <strain evidence="6 7">AS2.3</strain>
    </source>
</reference>
<proteinExistence type="predicted"/>
<evidence type="ECO:0000259" key="5">
    <source>
        <dbReference type="PROSITE" id="PS50932"/>
    </source>
</evidence>
<dbReference type="RefSeq" id="WP_257015336.1">
    <property type="nucleotide sequence ID" value="NZ_JACCBY010000002.1"/>
</dbReference>
<dbReference type="InterPro" id="IPR046335">
    <property type="entry name" value="LacI/GalR-like_sensor"/>
</dbReference>
<dbReference type="InterPro" id="IPR010982">
    <property type="entry name" value="Lambda_DNA-bd_dom_sf"/>
</dbReference>
<protein>
    <submittedName>
        <fullName evidence="6">LacI family transcriptional regulator</fullName>
    </submittedName>
</protein>
<feature type="region of interest" description="Disordered" evidence="4">
    <location>
        <begin position="1"/>
        <end position="22"/>
    </location>
</feature>
<dbReference type="PANTHER" id="PTHR30146">
    <property type="entry name" value="LACI-RELATED TRANSCRIPTIONAL REPRESSOR"/>
    <property type="match status" value="1"/>
</dbReference>
<dbReference type="InterPro" id="IPR028082">
    <property type="entry name" value="Peripla_BP_I"/>
</dbReference>
<reference evidence="6 7" key="2">
    <citation type="submission" date="2020-08" db="EMBL/GenBank/DDBJ databases">
        <title>The Agave Microbiome: Exploring the role of microbial communities in plant adaptations to desert environments.</title>
        <authorList>
            <person name="Partida-Martinez L.P."/>
        </authorList>
    </citation>
    <scope>NUCLEOTIDE SEQUENCE [LARGE SCALE GENOMIC DNA]</scope>
    <source>
        <strain evidence="6 7">AS2.3</strain>
    </source>
</reference>
<accession>A0A7Y9K093</accession>
<evidence type="ECO:0000313" key="6">
    <source>
        <dbReference type="EMBL" id="NYD89613.1"/>
    </source>
</evidence>
<dbReference type="Proteomes" id="UP000517753">
    <property type="component" value="Unassembled WGS sequence"/>
</dbReference>
<keyword evidence="1" id="KW-0805">Transcription regulation</keyword>
<sequence>MRDVPAMTGNSRRPKSSSAQQRGAATIADVAAAAGVSKMTVSRVLSAPWSVKEETRERVTQIIADLHYTPSRAARMLSGARQLRFGLVYNFPRSSYIVDFLMSAIDQASAMDVQLIARGCLLDDTDAAVFQTLVSSGIDAIILTPPLCDSPRLLAAAADLDIPVLLVSTDSNVPGLSSIFIDEHAAAREMTEHMLALGHRRIGFIAGEPALAASHVRQAGFCAALQAAGLSVDPALIAQGHFTYRSGLLAAERLLALDAPPTAIFASNDDMAAGAVTSAHRMGLDVPSQLTVCGFDDSWIATTTYPELTTIHQPIGAMAIRGVLLLAELVQLYNNGKRTSRQVKMAHALVARQSDAAAASPAAAAADGGG</sequence>
<evidence type="ECO:0000256" key="1">
    <source>
        <dbReference type="ARBA" id="ARBA00023015"/>
    </source>
</evidence>
<keyword evidence="3" id="KW-0804">Transcription</keyword>
<dbReference type="InterPro" id="IPR000843">
    <property type="entry name" value="HTH_LacI"/>
</dbReference>
<dbReference type="EMBL" id="JACCBY010000002">
    <property type="protein sequence ID" value="NYD89613.1"/>
    <property type="molecule type" value="Genomic_DNA"/>
</dbReference>
<evidence type="ECO:0000313" key="7">
    <source>
        <dbReference type="Proteomes" id="UP000517753"/>
    </source>
</evidence>
<feature type="compositionally biased region" description="Polar residues" evidence="4">
    <location>
        <begin position="8"/>
        <end position="22"/>
    </location>
</feature>
<dbReference type="SUPFAM" id="SSF47413">
    <property type="entry name" value="lambda repressor-like DNA-binding domains"/>
    <property type="match status" value="1"/>
</dbReference>
<dbReference type="GO" id="GO:0000976">
    <property type="term" value="F:transcription cis-regulatory region binding"/>
    <property type="evidence" value="ECO:0007669"/>
    <property type="project" value="TreeGrafter"/>
</dbReference>
<keyword evidence="2" id="KW-0238">DNA-binding</keyword>
<dbReference type="CDD" id="cd01545">
    <property type="entry name" value="PBP1_SalR"/>
    <property type="match status" value="1"/>
</dbReference>
<dbReference type="PROSITE" id="PS00356">
    <property type="entry name" value="HTH_LACI_1"/>
    <property type="match status" value="1"/>
</dbReference>
<gene>
    <name evidence="6" type="ORF">HD841_001393</name>
</gene>
<evidence type="ECO:0000256" key="3">
    <source>
        <dbReference type="ARBA" id="ARBA00023163"/>
    </source>
</evidence>
<name>A0A7Y9K093_9SPHN</name>
<organism evidence="6 7">
    <name type="scientific">Sphingomonas melonis</name>
    <dbReference type="NCBI Taxonomy" id="152682"/>
    <lineage>
        <taxon>Bacteria</taxon>
        <taxon>Pseudomonadati</taxon>
        <taxon>Pseudomonadota</taxon>
        <taxon>Alphaproteobacteria</taxon>
        <taxon>Sphingomonadales</taxon>
        <taxon>Sphingomonadaceae</taxon>
        <taxon>Sphingomonas</taxon>
    </lineage>
</organism>
<comment type="caution">
    <text evidence="6">The sequence shown here is derived from an EMBL/GenBank/DDBJ whole genome shotgun (WGS) entry which is preliminary data.</text>
</comment>
<feature type="domain" description="HTH lacI-type" evidence="5">
    <location>
        <begin position="25"/>
        <end position="79"/>
    </location>
</feature>
<dbReference type="CDD" id="cd01392">
    <property type="entry name" value="HTH_LacI"/>
    <property type="match status" value="1"/>
</dbReference>
<keyword evidence="7" id="KW-1185">Reference proteome</keyword>
<dbReference type="AlphaFoldDB" id="A0A7Y9K093"/>
<dbReference type="PROSITE" id="PS50932">
    <property type="entry name" value="HTH_LACI_2"/>
    <property type="match status" value="1"/>
</dbReference>
<dbReference type="Gene3D" id="3.40.50.2300">
    <property type="match status" value="2"/>
</dbReference>
<dbReference type="GO" id="GO:0003700">
    <property type="term" value="F:DNA-binding transcription factor activity"/>
    <property type="evidence" value="ECO:0007669"/>
    <property type="project" value="TreeGrafter"/>
</dbReference>